<dbReference type="AlphaFoldDB" id="A0A1W1C2M0"/>
<feature type="transmembrane region" description="Helical" evidence="1">
    <location>
        <begin position="121"/>
        <end position="143"/>
    </location>
</feature>
<keyword evidence="1" id="KW-0472">Membrane</keyword>
<dbReference type="EMBL" id="FPHL01000021">
    <property type="protein sequence ID" value="SFV59967.1"/>
    <property type="molecule type" value="Genomic_DNA"/>
</dbReference>
<proteinExistence type="predicted"/>
<keyword evidence="1" id="KW-0812">Transmembrane</keyword>
<evidence type="ECO:0008006" key="3">
    <source>
        <dbReference type="Google" id="ProtNLM"/>
    </source>
</evidence>
<feature type="transmembrane region" description="Helical" evidence="1">
    <location>
        <begin position="48"/>
        <end position="70"/>
    </location>
</feature>
<sequence>MGWAIHIHLIAAIAWIGGSIFMFALGVSMRDKEAQKAVYPHIGPIFGYFEVIALMFLLATGVYMITDFGLIELLFTDYHSPVVDALRTKLWYVLVLLIVTVIHFVIALRTNNKERTPLQHFISRSSSMLIFILNLFILHYAMIIRDIL</sequence>
<accession>A0A1W1C2M0</accession>
<organism evidence="2">
    <name type="scientific">hydrothermal vent metagenome</name>
    <dbReference type="NCBI Taxonomy" id="652676"/>
    <lineage>
        <taxon>unclassified sequences</taxon>
        <taxon>metagenomes</taxon>
        <taxon>ecological metagenomes</taxon>
    </lineage>
</organism>
<evidence type="ECO:0000313" key="2">
    <source>
        <dbReference type="EMBL" id="SFV59967.1"/>
    </source>
</evidence>
<keyword evidence="1" id="KW-1133">Transmembrane helix</keyword>
<gene>
    <name evidence="2" type="ORF">MNB_SV-10-47</name>
</gene>
<reference evidence="2" key="1">
    <citation type="submission" date="2016-10" db="EMBL/GenBank/DDBJ databases">
        <authorList>
            <person name="de Groot N.N."/>
        </authorList>
    </citation>
    <scope>NUCLEOTIDE SEQUENCE</scope>
</reference>
<feature type="transmembrane region" description="Helical" evidence="1">
    <location>
        <begin position="90"/>
        <end position="109"/>
    </location>
</feature>
<name>A0A1W1C2M0_9ZZZZ</name>
<evidence type="ECO:0000256" key="1">
    <source>
        <dbReference type="SAM" id="Phobius"/>
    </source>
</evidence>
<feature type="transmembrane region" description="Helical" evidence="1">
    <location>
        <begin position="6"/>
        <end position="27"/>
    </location>
</feature>
<protein>
    <recommendedName>
        <fullName evidence="3">Copper resistance protein D domain-containing protein</fullName>
    </recommendedName>
</protein>